<evidence type="ECO:0000313" key="3">
    <source>
        <dbReference type="Proteomes" id="UP001194469"/>
    </source>
</evidence>
<dbReference type="InterPro" id="IPR031807">
    <property type="entry name" value="HicB-like"/>
</dbReference>
<dbReference type="Pfam" id="PF15919">
    <property type="entry name" value="HicB_lk_antitox"/>
    <property type="match status" value="1"/>
</dbReference>
<dbReference type="SUPFAM" id="SSF143100">
    <property type="entry name" value="TTHA1013/TTHA0281-like"/>
    <property type="match status" value="1"/>
</dbReference>
<organism evidence="2 3">
    <name type="scientific">Nitratidesulfovibrio oxamicus</name>
    <dbReference type="NCBI Taxonomy" id="32016"/>
    <lineage>
        <taxon>Bacteria</taxon>
        <taxon>Pseudomonadati</taxon>
        <taxon>Thermodesulfobacteriota</taxon>
        <taxon>Desulfovibrionia</taxon>
        <taxon>Desulfovibrionales</taxon>
        <taxon>Desulfovibrionaceae</taxon>
        <taxon>Nitratidesulfovibrio</taxon>
    </lineage>
</organism>
<name>A0ABS0J5D9_9BACT</name>
<dbReference type="Gene3D" id="3.30.160.250">
    <property type="match status" value="1"/>
</dbReference>
<dbReference type="RefSeq" id="WP_196609758.1">
    <property type="nucleotide sequence ID" value="NZ_VRYY01000341.1"/>
</dbReference>
<dbReference type="InterPro" id="IPR010985">
    <property type="entry name" value="Ribbon_hlx_hlx"/>
</dbReference>
<dbReference type="Proteomes" id="UP001194469">
    <property type="component" value="Unassembled WGS sequence"/>
</dbReference>
<keyword evidence="3" id="KW-1185">Reference proteome</keyword>
<proteinExistence type="predicted"/>
<accession>A0ABS0J5D9</accession>
<protein>
    <submittedName>
        <fullName evidence="2">CopG family transcriptional regulator</fullName>
    </submittedName>
</protein>
<reference evidence="2 3" key="1">
    <citation type="submission" date="2019-08" db="EMBL/GenBank/DDBJ databases">
        <authorList>
            <person name="Luo N."/>
        </authorList>
    </citation>
    <scope>NUCLEOTIDE SEQUENCE [LARGE SCALE GENOMIC DNA]</scope>
    <source>
        <strain evidence="2 3">NCIMB 9442</strain>
    </source>
</reference>
<evidence type="ECO:0000259" key="1">
    <source>
        <dbReference type="Pfam" id="PF15919"/>
    </source>
</evidence>
<dbReference type="EMBL" id="VRYY01000341">
    <property type="protein sequence ID" value="MBG3877665.1"/>
    <property type="molecule type" value="Genomic_DNA"/>
</dbReference>
<dbReference type="SUPFAM" id="SSF47598">
    <property type="entry name" value="Ribbon-helix-helix"/>
    <property type="match status" value="1"/>
</dbReference>
<gene>
    <name evidence="2" type="ORF">FVW20_11730</name>
</gene>
<sequence length="135" mass="14432">MLYCAVLTPLGDDGFAVDFPDFPDAAPGDVGADTLCEAYGVAEEALAEHVRGLLARGEPLPEPTPPDRLPASPPAGAALFMVPVRLEPRRVVKVTLTMTEQEKEKLDAVAADWNMSRSQVVVAAIRDLCDRMGCP</sequence>
<feature type="domain" description="HicB-like antitoxin of toxin-antitoxin system" evidence="1">
    <location>
        <begin position="3"/>
        <end position="121"/>
    </location>
</feature>
<comment type="caution">
    <text evidence="2">The sequence shown here is derived from an EMBL/GenBank/DDBJ whole genome shotgun (WGS) entry which is preliminary data.</text>
</comment>
<dbReference type="InterPro" id="IPR035069">
    <property type="entry name" value="TTHA1013/TTHA0281-like"/>
</dbReference>
<evidence type="ECO:0000313" key="2">
    <source>
        <dbReference type="EMBL" id="MBG3877665.1"/>
    </source>
</evidence>